<feature type="transmembrane region" description="Helical" evidence="5">
    <location>
        <begin position="369"/>
        <end position="388"/>
    </location>
</feature>
<dbReference type="Pfam" id="PF04610">
    <property type="entry name" value="TrbL"/>
    <property type="match status" value="1"/>
</dbReference>
<name>A0A3N0E404_9ACTN</name>
<dbReference type="GO" id="GO:0030255">
    <property type="term" value="P:protein secretion by the type IV secretion system"/>
    <property type="evidence" value="ECO:0007669"/>
    <property type="project" value="InterPro"/>
</dbReference>
<feature type="region of interest" description="Disordered" evidence="4">
    <location>
        <begin position="19"/>
        <end position="39"/>
    </location>
</feature>
<dbReference type="Proteomes" id="UP000269198">
    <property type="component" value="Unassembled WGS sequence"/>
</dbReference>
<evidence type="ECO:0000256" key="5">
    <source>
        <dbReference type="SAM" id="Phobius"/>
    </source>
</evidence>
<feature type="compositionally biased region" description="Low complexity" evidence="4">
    <location>
        <begin position="701"/>
        <end position="710"/>
    </location>
</feature>
<dbReference type="OrthoDB" id="3903435at2"/>
<protein>
    <submittedName>
        <fullName evidence="6">Conjugal transfer protein TrbL</fullName>
    </submittedName>
</protein>
<feature type="compositionally biased region" description="Low complexity" evidence="4">
    <location>
        <begin position="21"/>
        <end position="33"/>
    </location>
</feature>
<evidence type="ECO:0000313" key="6">
    <source>
        <dbReference type="EMBL" id="RNL82574.1"/>
    </source>
</evidence>
<dbReference type="InterPro" id="IPR007688">
    <property type="entry name" value="Conjugal_tfr_TrbL/VirB6"/>
</dbReference>
<keyword evidence="2 5" id="KW-1133">Transmembrane helix</keyword>
<feature type="compositionally biased region" description="Low complexity" evidence="4">
    <location>
        <begin position="519"/>
        <end position="528"/>
    </location>
</feature>
<feature type="transmembrane region" description="Helical" evidence="5">
    <location>
        <begin position="165"/>
        <end position="185"/>
    </location>
</feature>
<keyword evidence="1 5" id="KW-0812">Transmembrane</keyword>
<feature type="transmembrane region" description="Helical" evidence="5">
    <location>
        <begin position="338"/>
        <end position="363"/>
    </location>
</feature>
<feature type="compositionally biased region" description="Gly residues" evidence="4">
    <location>
        <begin position="606"/>
        <end position="621"/>
    </location>
</feature>
<comment type="caution">
    <text evidence="6">The sequence shown here is derived from an EMBL/GenBank/DDBJ whole genome shotgun (WGS) entry which is preliminary data.</text>
</comment>
<keyword evidence="7" id="KW-1185">Reference proteome</keyword>
<evidence type="ECO:0000256" key="4">
    <source>
        <dbReference type="SAM" id="MobiDB-lite"/>
    </source>
</evidence>
<organism evidence="6 7">
    <name type="scientific">Halostreptopolyspora alba</name>
    <dbReference type="NCBI Taxonomy" id="2487137"/>
    <lineage>
        <taxon>Bacteria</taxon>
        <taxon>Bacillati</taxon>
        <taxon>Actinomycetota</taxon>
        <taxon>Actinomycetes</taxon>
        <taxon>Streptosporangiales</taxon>
        <taxon>Nocardiopsidaceae</taxon>
        <taxon>Halostreptopolyspora</taxon>
    </lineage>
</organism>
<accession>A0A3N0E404</accession>
<evidence type="ECO:0000256" key="1">
    <source>
        <dbReference type="ARBA" id="ARBA00022692"/>
    </source>
</evidence>
<feature type="transmembrane region" description="Helical" evidence="5">
    <location>
        <begin position="400"/>
        <end position="424"/>
    </location>
</feature>
<sequence length="772" mass="80853">MLGFLLVPLGSTSAQAQQMCEGDPAPQPEAAEGGADGLLVPPQSAESIAASPDGLPPDSSVYGQYGTAGQQWHVIRDSCVDKLGESAFATLSNTAWGLSKTINQSTITVYQAATTDGLLASFNSLVESVMGEFREGVWRPLLPTVIILGAVWLGWYGLIRKRLTLTVESAIWMVLAVVMGIWILVNPAQILSLSTNVVNSGTQLVNSAASKVTFTDAATSCLAGAPEAERADWENESDFTVRQNSQMLWSGLVCQPWVAGVFGTGEAASWANQEYGMSLLQAQGISRAEQAQIANDELDAASLREEKQQEYEEIASGVESNYPEVNPLFSGEQQGDRFAVATLALFASIFAGGLILAASVALIVLKIGFLLLLMLSPIFLLVGVHPGYGRTVLLRWFEMLIGLLLKQIFIVLLVTLLIMCYSAVMVTDLGWGLQMILLSLFTVALFVYRKPFAHLFASVNANTFTSRVVNDAMQSRTLSRSANVVPPVAYMRAQKWGLKNSPQLATAASAVPAGGGASTGDAGDTARGVAPAAAQSTDNEGGSTRDDNTKRARGVAGYGRVRGQSAPPPLNVAQSGGKNESPRQKPDVSTQRSASEAPRLSEAASGGLGTAASSGGGGGDRGSIPPRPAGGYTGAGDTGWASIFGTGSGSGQRPPSGGGGHGGGAAAAADQADVNNGRGIFRGRTQTPPRGNVGGNGSRWGGPRPKQQKPSRPPRAASQDAPSNRGEGGNWITGSSNKSNKDAPTSPFWTGSSSQRSDKHRRDVPFWLRDDD</sequence>
<feature type="compositionally biased region" description="Low complexity" evidence="4">
    <location>
        <begin position="554"/>
        <end position="563"/>
    </location>
</feature>
<feature type="compositionally biased region" description="Gly residues" evidence="4">
    <location>
        <begin position="646"/>
        <end position="665"/>
    </location>
</feature>
<proteinExistence type="predicted"/>
<evidence type="ECO:0000313" key="7">
    <source>
        <dbReference type="Proteomes" id="UP000269198"/>
    </source>
</evidence>
<dbReference type="EMBL" id="RJMB01000022">
    <property type="protein sequence ID" value="RNL82574.1"/>
    <property type="molecule type" value="Genomic_DNA"/>
</dbReference>
<keyword evidence="3 5" id="KW-0472">Membrane</keyword>
<dbReference type="AlphaFoldDB" id="A0A3N0E404"/>
<gene>
    <name evidence="6" type="ORF">EFW17_18875</name>
</gene>
<feature type="region of interest" description="Disordered" evidence="4">
    <location>
        <begin position="510"/>
        <end position="772"/>
    </location>
</feature>
<reference evidence="6 7" key="1">
    <citation type="submission" date="2018-11" db="EMBL/GenBank/DDBJ databases">
        <title>The genome draft of YIM 96095.</title>
        <authorList>
            <person name="Tang S.-K."/>
            <person name="Chunyu W.-X."/>
            <person name="Feng Y.-Z."/>
        </authorList>
    </citation>
    <scope>NUCLEOTIDE SEQUENCE [LARGE SCALE GENOMIC DNA]</scope>
    <source>
        <strain evidence="6 7">YIM 96095</strain>
    </source>
</reference>
<evidence type="ECO:0000256" key="3">
    <source>
        <dbReference type="ARBA" id="ARBA00023136"/>
    </source>
</evidence>
<feature type="transmembrane region" description="Helical" evidence="5">
    <location>
        <begin position="137"/>
        <end position="158"/>
    </location>
</feature>
<feature type="transmembrane region" description="Helical" evidence="5">
    <location>
        <begin position="430"/>
        <end position="448"/>
    </location>
</feature>
<evidence type="ECO:0000256" key="2">
    <source>
        <dbReference type="ARBA" id="ARBA00022989"/>
    </source>
</evidence>